<keyword evidence="5 6" id="KW-0472">Membrane</keyword>
<sequence length="576" mass="65442">MKKHLVLKRVIQNIAIFMVVISGLVNIILSLPHTFRWVNTLGSLYIRLLSDFVVVHGVLTTIVGVLLLLLSYKLYQRMRYAWYIEIVVLSISVILKLTRFQGQFTPFLFFELFIIAVLALSYKDFCRRSDRITVKWAVVLVLGSLALVVFRTAVGLFILKNHYSHIKDFGNALYESLQLLIFMDIQNSEYITEAGKLFARSAILLNWVFIISAVLFLLKPLVYNPIISRLDHEHVRKLVLAFGQNPASYLALENDKKYYFGVSCEGVVVFSVVSNVAVCCGDLICGDSDAILLLTEFMTFCRQNAWDIAMLNVTDRFLNLYKEAGFACVKYGEDALFELSKYSLAGGRAAKVRAAINHATKEGISVEEYCPLTSRDSKIEQEIEQISKLWLASKKNPEMAFMLGGIGLNNPMDRRYFIARENGGKILGFVVFLPYDCARGYIAEVTRRRPDAPQGVLEKIIYTAFTQMKEEGVLWGSLGLSPLAGVKADESKGITKRLFGFVYENMNNMYGFKALHHAKEKYAPTEWKSRFMVYYPDMFTMPIAYAIVKVQNPRGISSFVRNKLRQQMQKGQPPAE</sequence>
<dbReference type="InterPro" id="IPR051211">
    <property type="entry name" value="PG_lysyltransferase"/>
</dbReference>
<proteinExistence type="predicted"/>
<comment type="subcellular location">
    <subcellularLocation>
        <location evidence="1">Cell membrane</location>
        <topology evidence="1">Multi-pass membrane protein</topology>
    </subcellularLocation>
</comment>
<gene>
    <name evidence="8" type="primary">mprF_1</name>
    <name evidence="8" type="ORF">SDC9_59861</name>
</gene>
<organism evidence="8">
    <name type="scientific">bioreactor metagenome</name>
    <dbReference type="NCBI Taxonomy" id="1076179"/>
    <lineage>
        <taxon>unclassified sequences</taxon>
        <taxon>metagenomes</taxon>
        <taxon>ecological metagenomes</taxon>
    </lineage>
</organism>
<dbReference type="AlphaFoldDB" id="A0A644XHA5"/>
<keyword evidence="8" id="KW-0012">Acyltransferase</keyword>
<feature type="transmembrane region" description="Helical" evidence="6">
    <location>
        <begin position="104"/>
        <end position="122"/>
    </location>
</feature>
<dbReference type="Pfam" id="PF09924">
    <property type="entry name" value="LPG_synthase_C"/>
    <property type="match status" value="1"/>
</dbReference>
<keyword evidence="2" id="KW-1003">Cell membrane</keyword>
<keyword evidence="3 6" id="KW-0812">Transmembrane</keyword>
<feature type="transmembrane region" description="Helical" evidence="6">
    <location>
        <begin position="197"/>
        <end position="218"/>
    </location>
</feature>
<evidence type="ECO:0000256" key="2">
    <source>
        <dbReference type="ARBA" id="ARBA00022475"/>
    </source>
</evidence>
<dbReference type="GO" id="GO:0055091">
    <property type="term" value="P:phospholipid homeostasis"/>
    <property type="evidence" value="ECO:0007669"/>
    <property type="project" value="TreeGrafter"/>
</dbReference>
<evidence type="ECO:0000259" key="7">
    <source>
        <dbReference type="Pfam" id="PF09924"/>
    </source>
</evidence>
<evidence type="ECO:0000256" key="4">
    <source>
        <dbReference type="ARBA" id="ARBA00022989"/>
    </source>
</evidence>
<feature type="transmembrane region" description="Helical" evidence="6">
    <location>
        <begin position="44"/>
        <end position="68"/>
    </location>
</feature>
<dbReference type="GO" id="GO:0050071">
    <property type="term" value="F:phosphatidylglycerol lysyltransferase activity"/>
    <property type="evidence" value="ECO:0007669"/>
    <property type="project" value="UniProtKB-EC"/>
</dbReference>
<keyword evidence="8" id="KW-0808">Transferase</keyword>
<keyword evidence="4 6" id="KW-1133">Transmembrane helix</keyword>
<evidence type="ECO:0000256" key="5">
    <source>
        <dbReference type="ARBA" id="ARBA00023136"/>
    </source>
</evidence>
<accession>A0A644XHA5</accession>
<dbReference type="PANTHER" id="PTHR34697:SF2">
    <property type="entry name" value="PHOSPHATIDYLGLYCEROL LYSYLTRANSFERASE"/>
    <property type="match status" value="1"/>
</dbReference>
<evidence type="ECO:0000256" key="1">
    <source>
        <dbReference type="ARBA" id="ARBA00004651"/>
    </source>
</evidence>
<dbReference type="EMBL" id="VSSQ01002129">
    <property type="protein sequence ID" value="MPM13504.1"/>
    <property type="molecule type" value="Genomic_DNA"/>
</dbReference>
<evidence type="ECO:0000313" key="8">
    <source>
        <dbReference type="EMBL" id="MPM13504.1"/>
    </source>
</evidence>
<comment type="caution">
    <text evidence="8">The sequence shown here is derived from an EMBL/GenBank/DDBJ whole genome shotgun (WGS) entry which is preliminary data.</text>
</comment>
<name>A0A644XHA5_9ZZZZ</name>
<dbReference type="EC" id="2.3.2.3" evidence="8"/>
<dbReference type="PANTHER" id="PTHR34697">
    <property type="entry name" value="PHOSPHATIDYLGLYCEROL LYSYLTRANSFERASE"/>
    <property type="match status" value="1"/>
</dbReference>
<protein>
    <submittedName>
        <fullName evidence="8">Phosphatidylglycerol lysyltransferase</fullName>
        <ecNumber evidence="8">2.3.2.3</ecNumber>
    </submittedName>
</protein>
<feature type="domain" description="Phosphatidylglycerol lysyltransferase C-terminal" evidence="7">
    <location>
        <begin position="237"/>
        <end position="534"/>
    </location>
</feature>
<evidence type="ECO:0000256" key="6">
    <source>
        <dbReference type="SAM" id="Phobius"/>
    </source>
</evidence>
<dbReference type="GO" id="GO:0005886">
    <property type="term" value="C:plasma membrane"/>
    <property type="evidence" value="ECO:0007669"/>
    <property type="project" value="UniProtKB-SubCell"/>
</dbReference>
<dbReference type="InterPro" id="IPR024320">
    <property type="entry name" value="LPG_synthase_C"/>
</dbReference>
<feature type="transmembrane region" description="Helical" evidence="6">
    <location>
        <begin position="12"/>
        <end position="32"/>
    </location>
</feature>
<evidence type="ECO:0000256" key="3">
    <source>
        <dbReference type="ARBA" id="ARBA00022692"/>
    </source>
</evidence>
<reference evidence="8" key="1">
    <citation type="submission" date="2019-08" db="EMBL/GenBank/DDBJ databases">
        <authorList>
            <person name="Kucharzyk K."/>
            <person name="Murdoch R.W."/>
            <person name="Higgins S."/>
            <person name="Loffler F."/>
        </authorList>
    </citation>
    <scope>NUCLEOTIDE SEQUENCE</scope>
</reference>
<feature type="transmembrane region" description="Helical" evidence="6">
    <location>
        <begin position="134"/>
        <end position="159"/>
    </location>
</feature>